<evidence type="ECO:0000256" key="1">
    <source>
        <dbReference type="ARBA" id="ARBA00004127"/>
    </source>
</evidence>
<dbReference type="STRING" id="13706.A0A1X2H3M8"/>
<feature type="compositionally biased region" description="Low complexity" evidence="5">
    <location>
        <begin position="710"/>
        <end position="725"/>
    </location>
</feature>
<feature type="region of interest" description="Disordered" evidence="5">
    <location>
        <begin position="461"/>
        <end position="483"/>
    </location>
</feature>
<accession>A0A1X2H3M8</accession>
<feature type="region of interest" description="Disordered" evidence="5">
    <location>
        <begin position="706"/>
        <end position="725"/>
    </location>
</feature>
<dbReference type="AlphaFoldDB" id="A0A1X2H3M8"/>
<keyword evidence="3 6" id="KW-1133">Transmembrane helix</keyword>
<feature type="region of interest" description="Disordered" evidence="5">
    <location>
        <begin position="541"/>
        <end position="590"/>
    </location>
</feature>
<evidence type="ECO:0000256" key="6">
    <source>
        <dbReference type="SAM" id="Phobius"/>
    </source>
</evidence>
<dbReference type="InterPro" id="IPR018966">
    <property type="entry name" value="VTC_domain"/>
</dbReference>
<comment type="caution">
    <text evidence="9">The sequence shown here is derived from an EMBL/GenBank/DDBJ whole genome shotgun (WGS) entry which is preliminary data.</text>
</comment>
<feature type="compositionally biased region" description="Basic residues" evidence="5">
    <location>
        <begin position="577"/>
        <end position="588"/>
    </location>
</feature>
<feature type="domain" description="DUF202" evidence="7">
    <location>
        <begin position="599"/>
        <end position="659"/>
    </location>
</feature>
<feature type="transmembrane region" description="Helical" evidence="6">
    <location>
        <begin position="633"/>
        <end position="653"/>
    </location>
</feature>
<evidence type="ECO:0000256" key="2">
    <source>
        <dbReference type="ARBA" id="ARBA00022692"/>
    </source>
</evidence>
<evidence type="ECO:0000256" key="4">
    <source>
        <dbReference type="ARBA" id="ARBA00023136"/>
    </source>
</evidence>
<evidence type="ECO:0000313" key="10">
    <source>
        <dbReference type="Proteomes" id="UP000242180"/>
    </source>
</evidence>
<evidence type="ECO:0000259" key="8">
    <source>
        <dbReference type="Pfam" id="PF09359"/>
    </source>
</evidence>
<sequence length="725" mass="84336">MSDTNENGANEKIGNDAYTSAPDIFDFHQGVWEPWKEYYIAYDKIHDRYDMQSKEEQAAFADTLRRETARVDQFITQQQQNIDEQLRYTERVLVRIQSADDPEEQDESYRVQRDELNDLLDDELRHLIEFTRHNFEAVRHLAKQHAMRLTDIMQTWPLDTQRFNLTRIEAKRLLDLCSKRGHAPVTARDKQTWTASFWVHPENLTEVQAALTFHLQPQQSLFAESLYLDNKDFELYLSCLEHDVNACRFTVTLLQSQRLFDIERRVHMDLDTKRSTRDHVTLPVDRLDDFLAGQYSRATQKGSMEEELLESLKQSVQIYHPVARKSCTQTSFRVGPCHLTLDTDITYQRQTDWAAKNASAPVPFPFAVLHIHGLSENTLFPGWLLELIGSSLLYEVPTYSCFLQGVLCLYEPQLPLVPYWEEDLKRVDIRRVARDAPIHDRQITSRVLIPEVDGTRPMGYLDHVLERPPGEPRPPSVRRRESTQLHYAKSNAGSGFLRSVPVWLRGPSMRRWRQNSLSTLRGSIKEGIERRRTAASQRDFYDPVAIAMEPDDDSRDSREKGYYYEEEEEETDEERKKREKKEKKAQKKKEKEDPRLEPKVFFANERTFIHWLQLGALILASALTLLNFGDQMSVVAGAFLFGVCMVIAIYAYGRFRYRAYQIKTRPQFRYDDIYGPIGLCILLVAAIVLNAVLKYLHPPSTSSYLGINNTTQQQPTTGPYQHTTP</sequence>
<evidence type="ECO:0008006" key="11">
    <source>
        <dbReference type="Google" id="ProtNLM"/>
    </source>
</evidence>
<evidence type="ECO:0000256" key="3">
    <source>
        <dbReference type="ARBA" id="ARBA00022989"/>
    </source>
</evidence>
<dbReference type="InterPro" id="IPR003807">
    <property type="entry name" value="DUF202"/>
</dbReference>
<dbReference type="Gene3D" id="3.20.100.30">
    <property type="entry name" value="VTC, catalytic tunnel domain"/>
    <property type="match status" value="1"/>
</dbReference>
<dbReference type="InParanoid" id="A0A1X2H3M8"/>
<dbReference type="Pfam" id="PF02656">
    <property type="entry name" value="DUF202"/>
    <property type="match status" value="1"/>
</dbReference>
<dbReference type="PANTHER" id="PTHR46140">
    <property type="entry name" value="VACUOLAR TRANSPORTER CHAPERONE 1-RELATED"/>
    <property type="match status" value="1"/>
</dbReference>
<dbReference type="GO" id="GO:0006799">
    <property type="term" value="P:polyphosphate biosynthetic process"/>
    <property type="evidence" value="ECO:0007669"/>
    <property type="project" value="UniProtKB-ARBA"/>
</dbReference>
<protein>
    <recommendedName>
        <fullName evidence="11">VTC domain-domain-containing protein</fullName>
    </recommendedName>
</protein>
<dbReference type="Pfam" id="PF09359">
    <property type="entry name" value="VTC"/>
    <property type="match status" value="1"/>
</dbReference>
<feature type="domain" description="VTC" evidence="8">
    <location>
        <begin position="197"/>
        <end position="410"/>
    </location>
</feature>
<feature type="transmembrane region" description="Helical" evidence="6">
    <location>
        <begin position="673"/>
        <end position="693"/>
    </location>
</feature>
<keyword evidence="4 6" id="KW-0472">Membrane</keyword>
<dbReference type="Proteomes" id="UP000242180">
    <property type="component" value="Unassembled WGS sequence"/>
</dbReference>
<name>A0A1X2H3M8_SYNRA</name>
<dbReference type="PANTHER" id="PTHR46140:SF1">
    <property type="entry name" value="VACUOLAR TRANSPORTER CHAPERONE COMPLEX SUBUNIT 4-RELATED"/>
    <property type="match status" value="1"/>
</dbReference>
<dbReference type="EMBL" id="MCGN01000009">
    <property type="protein sequence ID" value="ORY92996.1"/>
    <property type="molecule type" value="Genomic_DNA"/>
</dbReference>
<organism evidence="9 10">
    <name type="scientific">Syncephalastrum racemosum</name>
    <name type="common">Filamentous fungus</name>
    <dbReference type="NCBI Taxonomy" id="13706"/>
    <lineage>
        <taxon>Eukaryota</taxon>
        <taxon>Fungi</taxon>
        <taxon>Fungi incertae sedis</taxon>
        <taxon>Mucoromycota</taxon>
        <taxon>Mucoromycotina</taxon>
        <taxon>Mucoromycetes</taxon>
        <taxon>Mucorales</taxon>
        <taxon>Syncephalastraceae</taxon>
        <taxon>Syncephalastrum</taxon>
    </lineage>
</organism>
<evidence type="ECO:0000259" key="7">
    <source>
        <dbReference type="Pfam" id="PF02656"/>
    </source>
</evidence>
<dbReference type="InterPro" id="IPR042267">
    <property type="entry name" value="VTC_sf"/>
</dbReference>
<keyword evidence="2 6" id="KW-0812">Transmembrane</keyword>
<dbReference type="InterPro" id="IPR051572">
    <property type="entry name" value="VTC_Complex_Subunit"/>
</dbReference>
<keyword evidence="10" id="KW-1185">Reference proteome</keyword>
<comment type="subcellular location">
    <subcellularLocation>
        <location evidence="1">Endomembrane system</location>
        <topology evidence="1">Multi-pass membrane protein</topology>
    </subcellularLocation>
</comment>
<gene>
    <name evidence="9" type="ORF">BCR43DRAFT_517287</name>
</gene>
<evidence type="ECO:0000313" key="9">
    <source>
        <dbReference type="EMBL" id="ORY92996.1"/>
    </source>
</evidence>
<dbReference type="GO" id="GO:0012505">
    <property type="term" value="C:endomembrane system"/>
    <property type="evidence" value="ECO:0007669"/>
    <property type="project" value="UniProtKB-SubCell"/>
</dbReference>
<reference evidence="9 10" key="1">
    <citation type="submission" date="2016-07" db="EMBL/GenBank/DDBJ databases">
        <title>Pervasive Adenine N6-methylation of Active Genes in Fungi.</title>
        <authorList>
            <consortium name="DOE Joint Genome Institute"/>
            <person name="Mondo S.J."/>
            <person name="Dannebaum R.O."/>
            <person name="Kuo R.C."/>
            <person name="Labutti K."/>
            <person name="Haridas S."/>
            <person name="Kuo A."/>
            <person name="Salamov A."/>
            <person name="Ahrendt S.R."/>
            <person name="Lipzen A."/>
            <person name="Sullivan W."/>
            <person name="Andreopoulos W.B."/>
            <person name="Clum A."/>
            <person name="Lindquist E."/>
            <person name="Daum C."/>
            <person name="Ramamoorthy G.K."/>
            <person name="Gryganskyi A."/>
            <person name="Culley D."/>
            <person name="Magnuson J.K."/>
            <person name="James T.Y."/>
            <person name="O'Malley M.A."/>
            <person name="Stajich J.E."/>
            <person name="Spatafora J.W."/>
            <person name="Visel A."/>
            <person name="Grigoriev I.V."/>
        </authorList>
    </citation>
    <scope>NUCLEOTIDE SEQUENCE [LARGE SCALE GENOMIC DNA]</scope>
    <source>
        <strain evidence="9 10">NRRL 2496</strain>
    </source>
</reference>
<evidence type="ECO:0000256" key="5">
    <source>
        <dbReference type="SAM" id="MobiDB-lite"/>
    </source>
</evidence>
<proteinExistence type="predicted"/>